<dbReference type="NCBIfam" id="TIGR00254">
    <property type="entry name" value="GGDEF"/>
    <property type="match status" value="1"/>
</dbReference>
<dbReference type="Pfam" id="PF00563">
    <property type="entry name" value="EAL"/>
    <property type="match status" value="1"/>
</dbReference>
<dbReference type="InterPro" id="IPR000160">
    <property type="entry name" value="GGDEF_dom"/>
</dbReference>
<feature type="domain" description="EAL" evidence="2">
    <location>
        <begin position="446"/>
        <end position="698"/>
    </location>
</feature>
<dbReference type="InterPro" id="IPR035919">
    <property type="entry name" value="EAL_sf"/>
</dbReference>
<evidence type="ECO:0000256" key="1">
    <source>
        <dbReference type="SAM" id="Coils"/>
    </source>
</evidence>
<dbReference type="eggNOG" id="COG2204">
    <property type="taxonomic scope" value="Bacteria"/>
</dbReference>
<dbReference type="Pfam" id="PF00989">
    <property type="entry name" value="PAS"/>
    <property type="match status" value="1"/>
</dbReference>
<dbReference type="Gene3D" id="3.30.70.270">
    <property type="match status" value="1"/>
</dbReference>
<dbReference type="InterPro" id="IPR011006">
    <property type="entry name" value="CheY-like_superfamily"/>
</dbReference>
<dbReference type="InterPro" id="IPR000014">
    <property type="entry name" value="PAS"/>
</dbReference>
<protein>
    <submittedName>
        <fullName evidence="4">Response regulator receiver modulated diguanylate cyclase/phosphodiesterase with PAS/PAC sensor</fullName>
    </submittedName>
</protein>
<dbReference type="eggNOG" id="COG2200">
    <property type="taxonomic scope" value="Bacteria"/>
</dbReference>
<dbReference type="Gene3D" id="3.40.50.2300">
    <property type="match status" value="1"/>
</dbReference>
<evidence type="ECO:0000259" key="3">
    <source>
        <dbReference type="PROSITE" id="PS50887"/>
    </source>
</evidence>
<dbReference type="RefSeq" id="WP_015817597.1">
    <property type="nucleotide sequence ID" value="NC_012997.1"/>
</dbReference>
<dbReference type="InterPro" id="IPR013767">
    <property type="entry name" value="PAS_fold"/>
</dbReference>
<name>C5BNT5_TERTT</name>
<organism evidence="4 5">
    <name type="scientific">Teredinibacter turnerae (strain ATCC 39867 / T7901)</name>
    <dbReference type="NCBI Taxonomy" id="377629"/>
    <lineage>
        <taxon>Bacteria</taxon>
        <taxon>Pseudomonadati</taxon>
        <taxon>Pseudomonadota</taxon>
        <taxon>Gammaproteobacteria</taxon>
        <taxon>Cellvibrionales</taxon>
        <taxon>Cellvibrionaceae</taxon>
        <taxon>Teredinibacter</taxon>
    </lineage>
</organism>
<dbReference type="GO" id="GO:0006355">
    <property type="term" value="P:regulation of DNA-templated transcription"/>
    <property type="evidence" value="ECO:0007669"/>
    <property type="project" value="InterPro"/>
</dbReference>
<dbReference type="STRING" id="377629.TERTU_0664"/>
<sequence length="698" mass="78552">MSQTKTIRLLILNDSRAEAERLISMLHNAGRPVRAQHVENDEALNKLLQEKVWDLMVGLDTTTNLKPLDAIRIIRRLNKDVPLILQTNDETIRGTVDGLKLGAVDVVKVDEDQHLLFVIQREFNNREDRDRRRVAERRYNEIERRNQQLLDSSRDAIAFVQDGMFLYTNDSFVELLDYDSRDDLECMPVIDITKDRDQDKVKRFLKDFMLKGSDIESTKLEFSVITKDGAERPLAIEVRKSTFEEELCTQFLIRTSTADSQELEAQIQQIKSQDLATGLYNRGYLLDTLHLVVENAASGANNSALIHIGVDKFHEIVDGKLGIASADLVIGSIADFAKSQVKADDVLCRYNDNSFMLVIPNIDPETALARAKTLCQKLTSHIVDIDGTTLQFAYAIGISVVNETTADAETPIGQAVKAYELARAESSNNAEDKVRLYEPETREETKRDVSHSVQKALDEGRFKLLFQPILSLRGSDREHYEVLLRMIGEDGSEISPQEFLSAAAKIGATTKIDRWVILESIKLLSEHRKNSTNTHLIINLSRESVLDATLPPWIKVAFKAANLPPDALVFQLNEIDVNDHLNVAATFSEQVTKLGSSCSITRFGCALNPFNALQHVKASHIKIDGSFTQELQENTPEAVQALNELVSELHKLDKITIVPFVENASVLSKLWQSGVHYIQGYYLQGPAEEMNYDFDTES</sequence>
<dbReference type="SMART" id="SM00091">
    <property type="entry name" value="PAS"/>
    <property type="match status" value="1"/>
</dbReference>
<evidence type="ECO:0000313" key="4">
    <source>
        <dbReference type="EMBL" id="ACR11485.1"/>
    </source>
</evidence>
<keyword evidence="1" id="KW-0175">Coiled coil</keyword>
<dbReference type="InterPro" id="IPR043128">
    <property type="entry name" value="Rev_trsase/Diguanyl_cyclase"/>
</dbReference>
<evidence type="ECO:0000313" key="5">
    <source>
        <dbReference type="Proteomes" id="UP000009080"/>
    </source>
</evidence>
<dbReference type="Proteomes" id="UP000009080">
    <property type="component" value="Chromosome"/>
</dbReference>
<dbReference type="SUPFAM" id="SSF52172">
    <property type="entry name" value="CheY-like"/>
    <property type="match status" value="1"/>
</dbReference>
<dbReference type="PANTHER" id="PTHR33121">
    <property type="entry name" value="CYCLIC DI-GMP PHOSPHODIESTERASE PDEF"/>
    <property type="match status" value="1"/>
</dbReference>
<dbReference type="KEGG" id="ttu:TERTU_0664"/>
<dbReference type="CDD" id="cd01949">
    <property type="entry name" value="GGDEF"/>
    <property type="match status" value="1"/>
</dbReference>
<dbReference type="SUPFAM" id="SSF55073">
    <property type="entry name" value="Nucleotide cyclase"/>
    <property type="match status" value="1"/>
</dbReference>
<dbReference type="InterPro" id="IPR035965">
    <property type="entry name" value="PAS-like_dom_sf"/>
</dbReference>
<dbReference type="EMBL" id="CP001614">
    <property type="protein sequence ID" value="ACR11485.1"/>
    <property type="molecule type" value="Genomic_DNA"/>
</dbReference>
<dbReference type="NCBIfam" id="TIGR00229">
    <property type="entry name" value="sensory_box"/>
    <property type="match status" value="1"/>
</dbReference>
<dbReference type="PROSITE" id="PS50883">
    <property type="entry name" value="EAL"/>
    <property type="match status" value="1"/>
</dbReference>
<dbReference type="SMART" id="SM00052">
    <property type="entry name" value="EAL"/>
    <property type="match status" value="1"/>
</dbReference>
<feature type="coiled-coil region" evidence="1">
    <location>
        <begin position="125"/>
        <end position="152"/>
    </location>
</feature>
<dbReference type="InterPro" id="IPR001633">
    <property type="entry name" value="EAL_dom"/>
</dbReference>
<dbReference type="AlphaFoldDB" id="C5BNT5"/>
<dbReference type="GO" id="GO:0071111">
    <property type="term" value="F:cyclic-guanylate-specific phosphodiesterase activity"/>
    <property type="evidence" value="ECO:0007669"/>
    <property type="project" value="InterPro"/>
</dbReference>
<feature type="domain" description="GGDEF" evidence="3">
    <location>
        <begin position="301"/>
        <end position="439"/>
    </location>
</feature>
<dbReference type="OrthoDB" id="7052318at2"/>
<dbReference type="SUPFAM" id="SSF55785">
    <property type="entry name" value="PYP-like sensor domain (PAS domain)"/>
    <property type="match status" value="1"/>
</dbReference>
<dbReference type="PROSITE" id="PS50887">
    <property type="entry name" value="GGDEF"/>
    <property type="match status" value="1"/>
</dbReference>
<evidence type="ECO:0000259" key="2">
    <source>
        <dbReference type="PROSITE" id="PS50883"/>
    </source>
</evidence>
<proteinExistence type="predicted"/>
<dbReference type="SUPFAM" id="SSF141868">
    <property type="entry name" value="EAL domain-like"/>
    <property type="match status" value="1"/>
</dbReference>
<dbReference type="HOGENOM" id="CLU_000445_70_50_6"/>
<dbReference type="Gene3D" id="3.30.450.20">
    <property type="entry name" value="PAS domain"/>
    <property type="match status" value="1"/>
</dbReference>
<dbReference type="Pfam" id="PF00990">
    <property type="entry name" value="GGDEF"/>
    <property type="match status" value="1"/>
</dbReference>
<dbReference type="InterPro" id="IPR029787">
    <property type="entry name" value="Nucleotide_cyclase"/>
</dbReference>
<dbReference type="Gene3D" id="3.20.20.450">
    <property type="entry name" value="EAL domain"/>
    <property type="match status" value="1"/>
</dbReference>
<gene>
    <name evidence="4" type="ordered locus">TERTU_0664</name>
</gene>
<reference evidence="4 5" key="1">
    <citation type="journal article" date="2009" name="PLoS ONE">
        <title>The complete genome of Teredinibacter turnerae T7901: an intracellular endosymbiont of marine wood-boring bivalves (shipworms).</title>
        <authorList>
            <person name="Yang J.C."/>
            <person name="Madupu R."/>
            <person name="Durkin A.S."/>
            <person name="Ekborg N.A."/>
            <person name="Pedamallu C.S."/>
            <person name="Hostetler J.B."/>
            <person name="Radune D."/>
            <person name="Toms B.S."/>
            <person name="Henrissat B."/>
            <person name="Coutinho P.M."/>
            <person name="Schwarz S."/>
            <person name="Field L."/>
            <person name="Trindade-Silva A.E."/>
            <person name="Soares C.A.G."/>
            <person name="Elshahawi S."/>
            <person name="Hanora A."/>
            <person name="Schmidt E.W."/>
            <person name="Haygood M.G."/>
            <person name="Posfai J."/>
            <person name="Benner J."/>
            <person name="Madinger C."/>
            <person name="Nove J."/>
            <person name="Anton B."/>
            <person name="Chaudhary K."/>
            <person name="Foster J."/>
            <person name="Holman A."/>
            <person name="Kumar S."/>
            <person name="Lessard P.A."/>
            <person name="Luyten Y.A."/>
            <person name="Slatko B."/>
            <person name="Wood N."/>
            <person name="Wu B."/>
            <person name="Teplitski M."/>
            <person name="Mougous J.D."/>
            <person name="Ward N."/>
            <person name="Eisen J.A."/>
            <person name="Badger J.H."/>
            <person name="Distel D.L."/>
        </authorList>
    </citation>
    <scope>NUCLEOTIDE SEQUENCE [LARGE SCALE GENOMIC DNA]</scope>
    <source>
        <strain evidence="5">ATCC 39867 / T7901</strain>
    </source>
</reference>
<dbReference type="eggNOG" id="COG2199">
    <property type="taxonomic scope" value="Bacteria"/>
</dbReference>
<dbReference type="CDD" id="cd00130">
    <property type="entry name" value="PAS"/>
    <property type="match status" value="1"/>
</dbReference>
<dbReference type="PANTHER" id="PTHR33121:SF23">
    <property type="entry name" value="CYCLIC DI-GMP PHOSPHODIESTERASE PDEB"/>
    <property type="match status" value="1"/>
</dbReference>
<dbReference type="SMART" id="SM00267">
    <property type="entry name" value="GGDEF"/>
    <property type="match status" value="1"/>
</dbReference>
<accession>C5BNT5</accession>
<dbReference type="CDD" id="cd01948">
    <property type="entry name" value="EAL"/>
    <property type="match status" value="1"/>
</dbReference>
<keyword evidence="5" id="KW-1185">Reference proteome</keyword>
<dbReference type="InterPro" id="IPR050706">
    <property type="entry name" value="Cyclic-di-GMP_PDE-like"/>
</dbReference>